<keyword evidence="4 8" id="KW-1133">Transmembrane helix</keyword>
<comment type="subcellular location">
    <subcellularLocation>
        <location evidence="1">Membrane</location>
        <topology evidence="1">Single-pass type I membrane protein</topology>
    </subcellularLocation>
</comment>
<protein>
    <recommendedName>
        <fullName evidence="10">Fibronectin type-III domain-containing protein</fullName>
    </recommendedName>
</protein>
<keyword evidence="7" id="KW-0325">Glycoprotein</keyword>
<evidence type="ECO:0000256" key="9">
    <source>
        <dbReference type="SAM" id="SignalP"/>
    </source>
</evidence>
<keyword evidence="5 8" id="KW-0472">Membrane</keyword>
<keyword evidence="2 8" id="KW-0812">Transmembrane</keyword>
<evidence type="ECO:0000256" key="7">
    <source>
        <dbReference type="ARBA" id="ARBA00023180"/>
    </source>
</evidence>
<evidence type="ECO:0000256" key="3">
    <source>
        <dbReference type="ARBA" id="ARBA00022729"/>
    </source>
</evidence>
<dbReference type="PROSITE" id="PS50853">
    <property type="entry name" value="FN3"/>
    <property type="match status" value="2"/>
</dbReference>
<dbReference type="Gene3D" id="2.60.40.10">
    <property type="entry name" value="Immunoglobulins"/>
    <property type="match status" value="4"/>
</dbReference>
<feature type="domain" description="Fibronectin type-III" evidence="10">
    <location>
        <begin position="171"/>
        <end position="259"/>
    </location>
</feature>
<dbReference type="CDD" id="cd00063">
    <property type="entry name" value="FN3"/>
    <property type="match status" value="1"/>
</dbReference>
<dbReference type="InterPro" id="IPR036116">
    <property type="entry name" value="FN3_sf"/>
</dbReference>
<proteinExistence type="predicted"/>
<dbReference type="Proteomes" id="UP001460270">
    <property type="component" value="Unassembled WGS sequence"/>
</dbReference>
<dbReference type="InterPro" id="IPR015152">
    <property type="entry name" value="Growth/epo_recpt_lig-bind"/>
</dbReference>
<feature type="signal peptide" evidence="9">
    <location>
        <begin position="1"/>
        <end position="22"/>
    </location>
</feature>
<feature type="domain" description="Fibronectin type-III" evidence="10">
    <location>
        <begin position="358"/>
        <end position="452"/>
    </location>
</feature>
<evidence type="ECO:0000259" key="10">
    <source>
        <dbReference type="PROSITE" id="PS50853"/>
    </source>
</evidence>
<dbReference type="EMBL" id="JBBPFD010000018">
    <property type="protein sequence ID" value="KAK7889899.1"/>
    <property type="molecule type" value="Genomic_DNA"/>
</dbReference>
<dbReference type="Pfam" id="PF09067">
    <property type="entry name" value="EpoR_lig-bind"/>
    <property type="match status" value="1"/>
</dbReference>
<organism evidence="11 12">
    <name type="scientific">Mugilogobius chulae</name>
    <name type="common">yellowstripe goby</name>
    <dbReference type="NCBI Taxonomy" id="88201"/>
    <lineage>
        <taxon>Eukaryota</taxon>
        <taxon>Metazoa</taxon>
        <taxon>Chordata</taxon>
        <taxon>Craniata</taxon>
        <taxon>Vertebrata</taxon>
        <taxon>Euteleostomi</taxon>
        <taxon>Actinopterygii</taxon>
        <taxon>Neopterygii</taxon>
        <taxon>Teleostei</taxon>
        <taxon>Neoteleostei</taxon>
        <taxon>Acanthomorphata</taxon>
        <taxon>Gobiaria</taxon>
        <taxon>Gobiiformes</taxon>
        <taxon>Gobioidei</taxon>
        <taxon>Gobiidae</taxon>
        <taxon>Gobionellinae</taxon>
        <taxon>Mugilogobius</taxon>
    </lineage>
</organism>
<dbReference type="GO" id="GO:0004896">
    <property type="term" value="F:cytokine receptor activity"/>
    <property type="evidence" value="ECO:0007669"/>
    <property type="project" value="TreeGrafter"/>
</dbReference>
<reference evidence="12" key="1">
    <citation type="submission" date="2024-04" db="EMBL/GenBank/DDBJ databases">
        <title>Salinicola lusitanus LLJ914,a marine bacterium isolated from the Okinawa Trough.</title>
        <authorList>
            <person name="Li J."/>
        </authorList>
    </citation>
    <scope>NUCLEOTIDE SEQUENCE [LARGE SCALE GENOMIC DNA]</scope>
</reference>
<feature type="chain" id="PRO_5043429819" description="Fibronectin type-III domain-containing protein" evidence="9">
    <location>
        <begin position="23"/>
        <end position="664"/>
    </location>
</feature>
<keyword evidence="6" id="KW-0675">Receptor</keyword>
<sequence>MFWACRCLKLWTTMVFISGASGQETTGPYLSEEAYLLLKHEPDPKCFTQTMDGPAKDFTCFFKTKDNLLMTSTTPQTSTHLQKFKFATENDECFDSMSSVLLPVLTSPPRTTKCETQVQRAKDGGFLHICSFPQSDIFTHVEIPLKVLDQRNNRVHLSQAVYVEENILPKPPSDVSLIQMENLGELKVSWQTTCGNNYRIKFSSKNMEEKIKPGKNKMSETLAGLVPGEEVTVQVSVRCSSRGHWSQWSHPARAVVPQSAEDISLKCHTKDLNSIACQWDHESKYNINDSYKLFYKAGLSEGQHLSKWTQCFSVMNWTGQCDFYGEKYNKIRVKLSSPSAPVSRTFYTEDFKLNKIIKTTAPHHLKQNVTDKLCVHWDSPLPSLSEHLQYETSYKPSAERHWMVISSEGPETGVCLKVSWSSQFKVKVRAKPHGPVYSGEWSDWSDVLTGDIPAHSRIMLLIQCSPVLLLVFAVIFILLFSKYFKKLKQYFWPPVPNLDKILQDFLTDLNQHKWDAPLTAKQIYAETTDSVVEVMSKDYDSGLEEPSDKSVSLLSSSETSYSSVGHEDSSMETELYPDYVALSRNNIILCSKENSYIYEDNKDVTAEIQLISPQSSECSLTCEDCLGVSDFLNHSYLFLESDTLDSKEKEQRGHGNIYTNMPCK</sequence>
<evidence type="ECO:0000256" key="2">
    <source>
        <dbReference type="ARBA" id="ARBA00022692"/>
    </source>
</evidence>
<evidence type="ECO:0000256" key="8">
    <source>
        <dbReference type="SAM" id="Phobius"/>
    </source>
</evidence>
<dbReference type="AlphaFoldDB" id="A0AAW0N704"/>
<evidence type="ECO:0000256" key="6">
    <source>
        <dbReference type="ARBA" id="ARBA00023170"/>
    </source>
</evidence>
<evidence type="ECO:0000256" key="1">
    <source>
        <dbReference type="ARBA" id="ARBA00004479"/>
    </source>
</evidence>
<dbReference type="PANTHER" id="PTHR23037:SF34">
    <property type="entry name" value="THROMBOPOIETIN RECEPTOR ISOFORM X1"/>
    <property type="match status" value="1"/>
</dbReference>
<evidence type="ECO:0000313" key="11">
    <source>
        <dbReference type="EMBL" id="KAK7889899.1"/>
    </source>
</evidence>
<evidence type="ECO:0000256" key="4">
    <source>
        <dbReference type="ARBA" id="ARBA00022989"/>
    </source>
</evidence>
<evidence type="ECO:0000313" key="12">
    <source>
        <dbReference type="Proteomes" id="UP001460270"/>
    </source>
</evidence>
<dbReference type="PANTHER" id="PTHR23037">
    <property type="entry name" value="CYTOKINE RECEPTOR"/>
    <property type="match status" value="1"/>
</dbReference>
<dbReference type="InterPro" id="IPR003961">
    <property type="entry name" value="FN3_dom"/>
</dbReference>
<dbReference type="InterPro" id="IPR013783">
    <property type="entry name" value="Ig-like_fold"/>
</dbReference>
<accession>A0AAW0N704</accession>
<keyword evidence="12" id="KW-1185">Reference proteome</keyword>
<dbReference type="SUPFAM" id="SSF49265">
    <property type="entry name" value="Fibronectin type III"/>
    <property type="match status" value="3"/>
</dbReference>
<evidence type="ECO:0000256" key="5">
    <source>
        <dbReference type="ARBA" id="ARBA00023136"/>
    </source>
</evidence>
<keyword evidence="3 9" id="KW-0732">Signal</keyword>
<gene>
    <name evidence="11" type="ORF">WMY93_025459</name>
</gene>
<feature type="transmembrane region" description="Helical" evidence="8">
    <location>
        <begin position="458"/>
        <end position="480"/>
    </location>
</feature>
<comment type="caution">
    <text evidence="11">The sequence shown here is derived from an EMBL/GenBank/DDBJ whole genome shotgun (WGS) entry which is preliminary data.</text>
</comment>
<name>A0AAW0N704_9GOBI</name>
<dbReference type="GO" id="GO:0009897">
    <property type="term" value="C:external side of plasma membrane"/>
    <property type="evidence" value="ECO:0007669"/>
    <property type="project" value="TreeGrafter"/>
</dbReference>